<evidence type="ECO:0000313" key="1">
    <source>
        <dbReference type="EMBL" id="KRX25422.1"/>
    </source>
</evidence>
<protein>
    <submittedName>
        <fullName evidence="1">Uncharacterized protein</fullName>
    </submittedName>
</protein>
<gene>
    <name evidence="1" type="ORF">T07_13033</name>
</gene>
<dbReference type="AlphaFoldDB" id="A0A0V0SF85"/>
<proteinExistence type="predicted"/>
<name>A0A0V0SF85_9BILA</name>
<reference evidence="1 2" key="1">
    <citation type="submission" date="2015-01" db="EMBL/GenBank/DDBJ databases">
        <title>Evolution of Trichinella species and genotypes.</title>
        <authorList>
            <person name="Korhonen P.K."/>
            <person name="Edoardo P."/>
            <person name="Giuseppe L.R."/>
            <person name="Gasser R.B."/>
        </authorList>
    </citation>
    <scope>NUCLEOTIDE SEQUENCE [LARGE SCALE GENOMIC DNA]</scope>
    <source>
        <strain evidence="1">ISS37</strain>
    </source>
</reference>
<organism evidence="1 2">
    <name type="scientific">Trichinella nelsoni</name>
    <dbReference type="NCBI Taxonomy" id="6336"/>
    <lineage>
        <taxon>Eukaryota</taxon>
        <taxon>Metazoa</taxon>
        <taxon>Ecdysozoa</taxon>
        <taxon>Nematoda</taxon>
        <taxon>Enoplea</taxon>
        <taxon>Dorylaimia</taxon>
        <taxon>Trichinellida</taxon>
        <taxon>Trichinellidae</taxon>
        <taxon>Trichinella</taxon>
    </lineage>
</organism>
<accession>A0A0V0SF85</accession>
<dbReference type="EMBL" id="JYDL01000012">
    <property type="protein sequence ID" value="KRX25422.1"/>
    <property type="molecule type" value="Genomic_DNA"/>
</dbReference>
<dbReference type="Proteomes" id="UP000054630">
    <property type="component" value="Unassembled WGS sequence"/>
</dbReference>
<sequence>MKMFTSILQRELKRALVGNYYDVQVPKSTSIKLACISVAVSQLDAALISLQTQEDKFLRLNDRISEMLLFIEAVIIKYDNCTLKDVFSHIDIFEEEVEGLSKLLWIF</sequence>
<keyword evidence="2" id="KW-1185">Reference proteome</keyword>
<comment type="caution">
    <text evidence="1">The sequence shown here is derived from an EMBL/GenBank/DDBJ whole genome shotgun (WGS) entry which is preliminary data.</text>
</comment>
<evidence type="ECO:0000313" key="2">
    <source>
        <dbReference type="Proteomes" id="UP000054630"/>
    </source>
</evidence>